<dbReference type="EMBL" id="BARV01037902">
    <property type="protein sequence ID" value="GAI55505.1"/>
    <property type="molecule type" value="Genomic_DNA"/>
</dbReference>
<protein>
    <submittedName>
        <fullName evidence="1">Uncharacterized protein</fullName>
    </submittedName>
</protein>
<name>X1QXC0_9ZZZZ</name>
<reference evidence="1" key="1">
    <citation type="journal article" date="2014" name="Front. Microbiol.">
        <title>High frequency of phylogenetically diverse reductive dehalogenase-homologous genes in deep subseafloor sedimentary metagenomes.</title>
        <authorList>
            <person name="Kawai M."/>
            <person name="Futagami T."/>
            <person name="Toyoda A."/>
            <person name="Takaki Y."/>
            <person name="Nishi S."/>
            <person name="Hori S."/>
            <person name="Arai W."/>
            <person name="Tsubouchi T."/>
            <person name="Morono Y."/>
            <person name="Uchiyama I."/>
            <person name="Ito T."/>
            <person name="Fujiyama A."/>
            <person name="Inagaki F."/>
            <person name="Takami H."/>
        </authorList>
    </citation>
    <scope>NUCLEOTIDE SEQUENCE</scope>
    <source>
        <strain evidence="1">Expedition CK06-06</strain>
    </source>
</reference>
<feature type="non-terminal residue" evidence="1">
    <location>
        <position position="60"/>
    </location>
</feature>
<sequence>MPSLWKKLFIIASALLVASLILGISVWQQLADTTVQLKTAETRIDKIQGEGSWLVDHYPE</sequence>
<evidence type="ECO:0000313" key="1">
    <source>
        <dbReference type="EMBL" id="GAI55505.1"/>
    </source>
</evidence>
<gene>
    <name evidence="1" type="ORF">S06H3_58530</name>
</gene>
<organism evidence="1">
    <name type="scientific">marine sediment metagenome</name>
    <dbReference type="NCBI Taxonomy" id="412755"/>
    <lineage>
        <taxon>unclassified sequences</taxon>
        <taxon>metagenomes</taxon>
        <taxon>ecological metagenomes</taxon>
    </lineage>
</organism>
<comment type="caution">
    <text evidence="1">The sequence shown here is derived from an EMBL/GenBank/DDBJ whole genome shotgun (WGS) entry which is preliminary data.</text>
</comment>
<accession>X1QXC0</accession>
<dbReference type="AlphaFoldDB" id="X1QXC0"/>
<proteinExistence type="predicted"/>